<evidence type="ECO:0000313" key="4">
    <source>
        <dbReference type="Proteomes" id="UP000295536"/>
    </source>
</evidence>
<keyword evidence="1" id="KW-1133">Transmembrane helix</keyword>
<name>A0A4V6NZD1_9BURK</name>
<proteinExistence type="predicted"/>
<sequence length="50" mass="5456">MSAKYAFSELATKEDLQQLYESLTKDLTIRVGVMLAAAVGMIVGILRLPV</sequence>
<keyword evidence="1" id="KW-0472">Membrane</keyword>
<evidence type="ECO:0000313" key="2">
    <source>
        <dbReference type="EMBL" id="TCS98777.1"/>
    </source>
</evidence>
<evidence type="ECO:0000313" key="5">
    <source>
        <dbReference type="Proteomes" id="UP000315577"/>
    </source>
</evidence>
<evidence type="ECO:0000313" key="3">
    <source>
        <dbReference type="EMBL" id="TSE20297.1"/>
    </source>
</evidence>
<keyword evidence="1" id="KW-0812">Transmembrane</keyword>
<gene>
    <name evidence="2" type="ORF">EDC36_104201</name>
    <name evidence="3" type="ORF">Tigna_01928</name>
</gene>
<dbReference type="RefSeq" id="WP_165902812.1">
    <property type="nucleotide sequence ID" value="NZ_SMAH01000004.1"/>
</dbReference>
<dbReference type="EMBL" id="VJNC01000013">
    <property type="protein sequence ID" value="TSE20297.1"/>
    <property type="molecule type" value="Genomic_DNA"/>
</dbReference>
<dbReference type="Proteomes" id="UP000315577">
    <property type="component" value="Unassembled WGS sequence"/>
</dbReference>
<reference evidence="2 4" key="1">
    <citation type="submission" date="2019-03" db="EMBL/GenBank/DDBJ databases">
        <title>Genomic Encyclopedia of Type Strains, Phase IV (KMG-IV): sequencing the most valuable type-strain genomes for metagenomic binning, comparative biology and taxonomic classification.</title>
        <authorList>
            <person name="Goeker M."/>
        </authorList>
    </citation>
    <scope>NUCLEOTIDE SEQUENCE [LARGE SCALE GENOMIC DNA]</scope>
    <source>
        <strain evidence="2 4">DSM 12034</strain>
    </source>
</reference>
<protein>
    <submittedName>
        <fullName evidence="2">Uncharacterized protein</fullName>
    </submittedName>
</protein>
<keyword evidence="5" id="KW-1185">Reference proteome</keyword>
<comment type="caution">
    <text evidence="2">The sequence shown here is derived from an EMBL/GenBank/DDBJ whole genome shotgun (WGS) entry which is preliminary data.</text>
</comment>
<dbReference type="EMBL" id="SMAH01000004">
    <property type="protein sequence ID" value="TCS98777.1"/>
    <property type="molecule type" value="Genomic_DNA"/>
</dbReference>
<dbReference type="AlphaFoldDB" id="A0A4V6NZD1"/>
<accession>A0A4V6NZD1</accession>
<feature type="transmembrane region" description="Helical" evidence="1">
    <location>
        <begin position="27"/>
        <end position="48"/>
    </location>
</feature>
<organism evidence="2 4">
    <name type="scientific">Tepidimonas ignava</name>
    <dbReference type="NCBI Taxonomy" id="114249"/>
    <lineage>
        <taxon>Bacteria</taxon>
        <taxon>Pseudomonadati</taxon>
        <taxon>Pseudomonadota</taxon>
        <taxon>Betaproteobacteria</taxon>
        <taxon>Burkholderiales</taxon>
        <taxon>Tepidimonas</taxon>
    </lineage>
</organism>
<reference evidence="3 5" key="2">
    <citation type="submission" date="2019-07" db="EMBL/GenBank/DDBJ databases">
        <title>Tepidimonas ignava SPS-1037 draft genome.</title>
        <authorList>
            <person name="Da Costa M.S."/>
            <person name="Froufe H.J.C."/>
            <person name="Egas C."/>
            <person name="Albuquerque L."/>
        </authorList>
    </citation>
    <scope>NUCLEOTIDE SEQUENCE [LARGE SCALE GENOMIC DNA]</scope>
    <source>
        <strain evidence="3 5">SPS-1037</strain>
    </source>
</reference>
<dbReference type="Proteomes" id="UP000295536">
    <property type="component" value="Unassembled WGS sequence"/>
</dbReference>
<evidence type="ECO:0000256" key="1">
    <source>
        <dbReference type="SAM" id="Phobius"/>
    </source>
</evidence>